<keyword evidence="4" id="KW-1185">Reference proteome</keyword>
<dbReference type="AlphaFoldDB" id="A0AA86TUA5"/>
<dbReference type="EMBL" id="CATOUU010000380">
    <property type="protein sequence ID" value="CAI9927312.1"/>
    <property type="molecule type" value="Genomic_DNA"/>
</dbReference>
<reference evidence="3 4" key="2">
    <citation type="submission" date="2024-07" db="EMBL/GenBank/DDBJ databases">
        <authorList>
            <person name="Akdeniz Z."/>
        </authorList>
    </citation>
    <scope>NUCLEOTIDE SEQUENCE [LARGE SCALE GENOMIC DNA]</scope>
</reference>
<comment type="caution">
    <text evidence="2">The sequence shown here is derived from an EMBL/GenBank/DDBJ whole genome shotgun (WGS) entry which is preliminary data.</text>
</comment>
<protein>
    <submittedName>
        <fullName evidence="3">Hypothetical_protein</fullName>
    </submittedName>
</protein>
<evidence type="ECO:0000313" key="2">
    <source>
        <dbReference type="EMBL" id="CAI9927312.1"/>
    </source>
</evidence>
<proteinExistence type="predicted"/>
<evidence type="ECO:0000313" key="3">
    <source>
        <dbReference type="EMBL" id="CAL5972366.1"/>
    </source>
</evidence>
<dbReference type="EMBL" id="CAXDID020000003">
    <property type="protein sequence ID" value="CAL5972366.1"/>
    <property type="molecule type" value="Genomic_DNA"/>
</dbReference>
<gene>
    <name evidence="2" type="ORF">HINF_LOCUS14957</name>
    <name evidence="3" type="ORF">HINF_LOCUS1869</name>
</gene>
<organism evidence="2">
    <name type="scientific">Hexamita inflata</name>
    <dbReference type="NCBI Taxonomy" id="28002"/>
    <lineage>
        <taxon>Eukaryota</taxon>
        <taxon>Metamonada</taxon>
        <taxon>Diplomonadida</taxon>
        <taxon>Hexamitidae</taxon>
        <taxon>Hexamitinae</taxon>
        <taxon>Hexamita</taxon>
    </lineage>
</organism>
<name>A0AA86TUA5_9EUKA</name>
<evidence type="ECO:0000313" key="4">
    <source>
        <dbReference type="Proteomes" id="UP001642409"/>
    </source>
</evidence>
<feature type="compositionally biased region" description="Low complexity" evidence="1">
    <location>
        <begin position="107"/>
        <end position="128"/>
    </location>
</feature>
<dbReference type="Proteomes" id="UP001642409">
    <property type="component" value="Unassembled WGS sequence"/>
</dbReference>
<feature type="region of interest" description="Disordered" evidence="1">
    <location>
        <begin position="106"/>
        <end position="142"/>
    </location>
</feature>
<reference evidence="2" key="1">
    <citation type="submission" date="2023-06" db="EMBL/GenBank/DDBJ databases">
        <authorList>
            <person name="Kurt Z."/>
        </authorList>
    </citation>
    <scope>NUCLEOTIDE SEQUENCE</scope>
</reference>
<sequence>MIIQRVFSQKVYKTIKCGEIRALKQLHDLDTQMKSEIMILSFYIGIHDRNILSHICYIVITNEEKSEHQAILESCHTGRDQNGIKTPNKTTVTKIPAQQQKVQIAFQRKATTQTTKSSQSTKRSPKQTPLARKSQQRVCEEV</sequence>
<accession>A0AA86TUA5</accession>
<evidence type="ECO:0000256" key="1">
    <source>
        <dbReference type="SAM" id="MobiDB-lite"/>
    </source>
</evidence>